<protein>
    <submittedName>
        <fullName evidence="1">Uncharacterized protein</fullName>
    </submittedName>
</protein>
<evidence type="ECO:0000313" key="2">
    <source>
        <dbReference type="Proteomes" id="UP000295096"/>
    </source>
</evidence>
<sequence>MAMTHFTLIGRPAQIFRTVRRFDTASLIPSVTGTTLDGCRQTTARIADVVPVAPHHASIALRELAASASIEAALANIAPRRV</sequence>
<comment type="caution">
    <text evidence="1">The sequence shown here is derived from an EMBL/GenBank/DDBJ whole genome shotgun (WGS) entry which is preliminary data.</text>
</comment>
<dbReference type="EMBL" id="SMSJ01000205">
    <property type="protein sequence ID" value="TDH57611.1"/>
    <property type="molecule type" value="Genomic_DNA"/>
</dbReference>
<proteinExistence type="predicted"/>
<dbReference type="Proteomes" id="UP000295096">
    <property type="component" value="Unassembled WGS sequence"/>
</dbReference>
<reference evidence="1 2" key="1">
    <citation type="journal article" date="2016" name="J. Microbiol.">
        <title>Dankookia rubra gen. nov., sp. nov., an alphaproteobacterium isolated from sediment of a shallow stream.</title>
        <authorList>
            <person name="Kim W.H."/>
            <person name="Kim D.H."/>
            <person name="Kang K."/>
            <person name="Ahn T.Y."/>
        </authorList>
    </citation>
    <scope>NUCLEOTIDE SEQUENCE [LARGE SCALE GENOMIC DNA]</scope>
    <source>
        <strain evidence="1 2">JCM30602</strain>
    </source>
</reference>
<keyword evidence="2" id="KW-1185">Reference proteome</keyword>
<dbReference type="RefSeq" id="WP_133293297.1">
    <property type="nucleotide sequence ID" value="NZ_SMSJ01000205.1"/>
</dbReference>
<organism evidence="1 2">
    <name type="scientific">Dankookia rubra</name>
    <dbReference type="NCBI Taxonomy" id="1442381"/>
    <lineage>
        <taxon>Bacteria</taxon>
        <taxon>Pseudomonadati</taxon>
        <taxon>Pseudomonadota</taxon>
        <taxon>Alphaproteobacteria</taxon>
        <taxon>Acetobacterales</taxon>
        <taxon>Roseomonadaceae</taxon>
        <taxon>Dankookia</taxon>
    </lineage>
</organism>
<accession>A0A4R5Q652</accession>
<dbReference type="AlphaFoldDB" id="A0A4R5Q652"/>
<gene>
    <name evidence="1" type="ORF">E2C06_35815</name>
</gene>
<name>A0A4R5Q652_9PROT</name>
<evidence type="ECO:0000313" key="1">
    <source>
        <dbReference type="EMBL" id="TDH57611.1"/>
    </source>
</evidence>